<comment type="similarity">
    <text evidence="1">Belongs to the CpcE/RpcE/PecE family.</text>
</comment>
<dbReference type="EMBL" id="JADEXS010000247">
    <property type="protein sequence ID" value="MBE9024268.1"/>
    <property type="molecule type" value="Genomic_DNA"/>
</dbReference>
<feature type="transmembrane region" description="Helical" evidence="5">
    <location>
        <begin position="96"/>
        <end position="114"/>
    </location>
</feature>
<keyword evidence="5" id="KW-1133">Transmembrane helix</keyword>
<keyword evidence="7" id="KW-1185">Reference proteome</keyword>
<evidence type="ECO:0000256" key="5">
    <source>
        <dbReference type="SAM" id="Phobius"/>
    </source>
</evidence>
<keyword evidence="3" id="KW-0605">Phycobilisome</keyword>
<accession>A0A8J7ACN8</accession>
<sequence length="1010" mass="114688">MELKNHWLAVNRVALPRLLQWVNLRPEESERTQMMFVFYTIVSVGLRWAEDSTVALFLGEYETNLLPWMYVASAVMSTGLVFLYSWLQKIFPLRQVIVAIAPCMVTPLVLLVLLRWGTNVSYLAVISVFLLRLWVDALYVVNDLNTSIVANQLFNIREIKRTYPLVSSGLLVADVISGFSLPWLVEHARLNKVILIACVVILLGSAILFYLTHQYRAAFPETPQITIRGEQASRQRFLKSPLKRYVWHLFAFVGLLQVIGLLIDFQYLRELQSSLDDRELASFLGLFGGMLGLCELLIQWFISSRLIERMGVFFTATLLPIAVGFLLPGVLVFLHLIPATQSQSFFWGLVIVKFCDELLRYTFVMSSGPILYQPIPEAIRSQMQTLSGGTAEAIATGLTGLVIFVTLLFSGHFVPEPLQKWVLVAETMLIAGTCLKVVCQLRSRYVDLLVLSVARGQLSATNVGLKFFKQGVVKALAEKGNEADKRSCIELLAQIDSQGAAEVLAPLLVKLTPDLQCQSLEVMLMGGANPVYVAAIRPLLEQPQETNPEVFALALRYIWLAEPNPNLSLLEEYLNPRQNSLIRATAAALVLRQGTPMQKLAATKTMRRMLTHKQERERINGVKALREAVYLQALRIHIPNLLQDESLRVRCAVLEMIAATHLEEYYCALIAALYYKSTRSTAMLALMRLENEALEMLLQLATNIYKPEVVRMYAWRTIASIATQEAMEALWENLETCWGTTRDHILHSLLKIHKQPGITGLGDRFYESRVEKLIEQELRFLGEIYAAYIDFQTLDKQEDYQSSERILIVSELLQRSLLELELDVKERLLLLLRLLYSPEKMQAAAFNLRSLSVVNLARGLEILEHTITLSCKSLLLNILDRRTEPEKLQHLVEAKIVEYENMLVSDRLHRLLLLGNLLSDWCLACCFHFAQVARIRLTSSEILASLRHPTGFVREAAIAYLNMVSQRVLFQILPQLQNDPHPLVAAQVKELLEKYKFKNHNSQGIDKQKI</sequence>
<feature type="transmembrane region" description="Helical" evidence="5">
    <location>
        <begin position="193"/>
        <end position="211"/>
    </location>
</feature>
<protein>
    <submittedName>
        <fullName evidence="6">MFS transporter</fullName>
    </submittedName>
</protein>
<keyword evidence="5" id="KW-0472">Membrane</keyword>
<feature type="transmembrane region" description="Helical" evidence="5">
    <location>
        <begin position="280"/>
        <end position="298"/>
    </location>
</feature>
<dbReference type="GO" id="GO:0016829">
    <property type="term" value="F:lyase activity"/>
    <property type="evidence" value="ECO:0007669"/>
    <property type="project" value="UniProtKB-KW"/>
</dbReference>
<evidence type="ECO:0000256" key="3">
    <source>
        <dbReference type="ARBA" id="ARBA00022738"/>
    </source>
</evidence>
<feature type="transmembrane region" description="Helical" evidence="5">
    <location>
        <begin position="245"/>
        <end position="268"/>
    </location>
</feature>
<dbReference type="GO" id="GO:0030089">
    <property type="term" value="C:phycobilisome"/>
    <property type="evidence" value="ECO:0007669"/>
    <property type="project" value="UniProtKB-KW"/>
</dbReference>
<organism evidence="6 7">
    <name type="scientific">Desmonostoc muscorum LEGE 12446</name>
    <dbReference type="NCBI Taxonomy" id="1828758"/>
    <lineage>
        <taxon>Bacteria</taxon>
        <taxon>Bacillati</taxon>
        <taxon>Cyanobacteriota</taxon>
        <taxon>Cyanophyceae</taxon>
        <taxon>Nostocales</taxon>
        <taxon>Nostocaceae</taxon>
        <taxon>Desmonostoc</taxon>
    </lineage>
</organism>
<dbReference type="InterPro" id="IPR011989">
    <property type="entry name" value="ARM-like"/>
</dbReference>
<feature type="transmembrane region" description="Helical" evidence="5">
    <location>
        <begin position="310"/>
        <end position="334"/>
    </location>
</feature>
<dbReference type="SUPFAM" id="SSF103473">
    <property type="entry name" value="MFS general substrate transporter"/>
    <property type="match status" value="1"/>
</dbReference>
<gene>
    <name evidence="6" type="ORF">IQ276_18130</name>
</gene>
<keyword evidence="2" id="KW-0042">Antenna complex</keyword>
<name>A0A8J7ACN8_DESMC</name>
<dbReference type="Proteomes" id="UP000622533">
    <property type="component" value="Unassembled WGS sequence"/>
</dbReference>
<feature type="transmembrane region" description="Helical" evidence="5">
    <location>
        <begin position="120"/>
        <end position="141"/>
    </location>
</feature>
<evidence type="ECO:0000313" key="6">
    <source>
        <dbReference type="EMBL" id="MBE9024268.1"/>
    </source>
</evidence>
<feature type="transmembrane region" description="Helical" evidence="5">
    <location>
        <begin position="69"/>
        <end position="87"/>
    </location>
</feature>
<keyword evidence="5" id="KW-0812">Transmembrane</keyword>
<evidence type="ECO:0000256" key="4">
    <source>
        <dbReference type="ARBA" id="ARBA00023239"/>
    </source>
</evidence>
<comment type="caution">
    <text evidence="6">The sequence shown here is derived from an EMBL/GenBank/DDBJ whole genome shotgun (WGS) entry which is preliminary data.</text>
</comment>
<dbReference type="AlphaFoldDB" id="A0A8J7ACN8"/>
<evidence type="ECO:0000256" key="2">
    <source>
        <dbReference type="ARBA" id="ARBA00022549"/>
    </source>
</evidence>
<reference evidence="6" key="1">
    <citation type="submission" date="2020-10" db="EMBL/GenBank/DDBJ databases">
        <authorList>
            <person name="Castelo-Branco R."/>
            <person name="Eusebio N."/>
            <person name="Adriana R."/>
            <person name="Vieira A."/>
            <person name="Brugerolle De Fraissinette N."/>
            <person name="Rezende De Castro R."/>
            <person name="Schneider M.P."/>
            <person name="Vasconcelos V."/>
            <person name="Leao P.N."/>
        </authorList>
    </citation>
    <scope>NUCLEOTIDE SEQUENCE</scope>
    <source>
        <strain evidence="6">LEGE 12446</strain>
    </source>
</reference>
<dbReference type="RefSeq" id="WP_193918543.1">
    <property type="nucleotide sequence ID" value="NZ_JADEXS020000001.1"/>
</dbReference>
<keyword evidence="4" id="KW-0456">Lyase</keyword>
<feature type="transmembrane region" description="Helical" evidence="5">
    <location>
        <begin position="162"/>
        <end position="181"/>
    </location>
</feature>
<dbReference type="InterPro" id="IPR016024">
    <property type="entry name" value="ARM-type_fold"/>
</dbReference>
<proteinExistence type="inferred from homology"/>
<dbReference type="Gene3D" id="1.25.10.10">
    <property type="entry name" value="Leucine-rich Repeat Variant"/>
    <property type="match status" value="1"/>
</dbReference>
<dbReference type="InterPro" id="IPR036259">
    <property type="entry name" value="MFS_trans_sf"/>
</dbReference>
<dbReference type="SUPFAM" id="SSF48371">
    <property type="entry name" value="ARM repeat"/>
    <property type="match status" value="1"/>
</dbReference>
<evidence type="ECO:0000256" key="1">
    <source>
        <dbReference type="ARBA" id="ARBA00009299"/>
    </source>
</evidence>
<evidence type="ECO:0000313" key="7">
    <source>
        <dbReference type="Proteomes" id="UP000622533"/>
    </source>
</evidence>